<reference evidence="2" key="1">
    <citation type="submission" date="2020-03" db="EMBL/GenBank/DDBJ databases">
        <title>Castanea mollissima Vanexum genome sequencing.</title>
        <authorList>
            <person name="Staton M."/>
        </authorList>
    </citation>
    <scope>NUCLEOTIDE SEQUENCE</scope>
    <source>
        <tissue evidence="2">Leaf</tissue>
    </source>
</reference>
<evidence type="ECO:0000313" key="2">
    <source>
        <dbReference type="EMBL" id="KAF3957348.1"/>
    </source>
</evidence>
<keyword evidence="3" id="KW-1185">Reference proteome</keyword>
<gene>
    <name evidence="2" type="ORF">CMV_017636</name>
</gene>
<organism evidence="2 3">
    <name type="scientific">Castanea mollissima</name>
    <name type="common">Chinese chestnut</name>
    <dbReference type="NCBI Taxonomy" id="60419"/>
    <lineage>
        <taxon>Eukaryota</taxon>
        <taxon>Viridiplantae</taxon>
        <taxon>Streptophyta</taxon>
        <taxon>Embryophyta</taxon>
        <taxon>Tracheophyta</taxon>
        <taxon>Spermatophyta</taxon>
        <taxon>Magnoliopsida</taxon>
        <taxon>eudicotyledons</taxon>
        <taxon>Gunneridae</taxon>
        <taxon>Pentapetalae</taxon>
        <taxon>rosids</taxon>
        <taxon>fabids</taxon>
        <taxon>Fagales</taxon>
        <taxon>Fagaceae</taxon>
        <taxon>Castanea</taxon>
    </lineage>
</organism>
<protein>
    <submittedName>
        <fullName evidence="2">Uncharacterized protein</fullName>
    </submittedName>
</protein>
<keyword evidence="1" id="KW-1133">Transmembrane helix</keyword>
<evidence type="ECO:0000313" key="3">
    <source>
        <dbReference type="Proteomes" id="UP000737018"/>
    </source>
</evidence>
<comment type="caution">
    <text evidence="2">The sequence shown here is derived from an EMBL/GenBank/DDBJ whole genome shotgun (WGS) entry which is preliminary data.</text>
</comment>
<keyword evidence="1" id="KW-0472">Membrane</keyword>
<name>A0A8J4QSH2_9ROSI</name>
<proteinExistence type="predicted"/>
<feature type="transmembrane region" description="Helical" evidence="1">
    <location>
        <begin position="12"/>
        <end position="30"/>
    </location>
</feature>
<sequence>MLQSFPSPATVSLSTWSSFVSLSVLGFCSARRLRRSQVFNCSIPNIYGNTGHRCYMYRVCIAISVTSTASHALQ</sequence>
<evidence type="ECO:0000256" key="1">
    <source>
        <dbReference type="SAM" id="Phobius"/>
    </source>
</evidence>
<dbReference type="AlphaFoldDB" id="A0A8J4QSH2"/>
<accession>A0A8J4QSH2</accession>
<dbReference type="EMBL" id="JRKL02002849">
    <property type="protein sequence ID" value="KAF3957348.1"/>
    <property type="molecule type" value="Genomic_DNA"/>
</dbReference>
<dbReference type="Proteomes" id="UP000737018">
    <property type="component" value="Unassembled WGS sequence"/>
</dbReference>
<keyword evidence="1" id="KW-0812">Transmembrane</keyword>